<dbReference type="EMBL" id="JACXIZ010000010">
    <property type="protein sequence ID" value="MBD2844327.1"/>
    <property type="molecule type" value="Genomic_DNA"/>
</dbReference>
<protein>
    <submittedName>
        <fullName evidence="8">Type II secretion system F family protein</fullName>
    </submittedName>
</protein>
<keyword evidence="5 6" id="KW-0472">Membrane</keyword>
<comment type="caution">
    <text evidence="8">The sequence shown here is derived from an EMBL/GenBank/DDBJ whole genome shotgun (WGS) entry which is preliminary data.</text>
</comment>
<accession>A0A927BQC4</accession>
<feature type="transmembrane region" description="Helical" evidence="6">
    <location>
        <begin position="141"/>
        <end position="157"/>
    </location>
</feature>
<dbReference type="PANTHER" id="PTHR35007">
    <property type="entry name" value="INTEGRAL MEMBRANE PROTEIN-RELATED"/>
    <property type="match status" value="1"/>
</dbReference>
<name>A0A927BQC4_9BACL</name>
<proteinExistence type="predicted"/>
<feature type="domain" description="Type II secretion system protein GspF" evidence="7">
    <location>
        <begin position="22"/>
        <end position="153"/>
    </location>
</feature>
<evidence type="ECO:0000313" key="9">
    <source>
        <dbReference type="Proteomes" id="UP000621560"/>
    </source>
</evidence>
<organism evidence="8 9">
    <name type="scientific">Paenibacillus sabuli</name>
    <dbReference type="NCBI Taxonomy" id="2772509"/>
    <lineage>
        <taxon>Bacteria</taxon>
        <taxon>Bacillati</taxon>
        <taxon>Bacillota</taxon>
        <taxon>Bacilli</taxon>
        <taxon>Bacillales</taxon>
        <taxon>Paenibacillaceae</taxon>
        <taxon>Paenibacillus</taxon>
    </lineage>
</organism>
<keyword evidence="2" id="KW-1003">Cell membrane</keyword>
<keyword evidence="4 6" id="KW-1133">Transmembrane helix</keyword>
<comment type="subcellular location">
    <subcellularLocation>
        <location evidence="1">Cell membrane</location>
        <topology evidence="1">Multi-pass membrane protein</topology>
    </subcellularLocation>
</comment>
<dbReference type="InterPro" id="IPR018076">
    <property type="entry name" value="T2SS_GspF_dom"/>
</dbReference>
<evidence type="ECO:0000256" key="2">
    <source>
        <dbReference type="ARBA" id="ARBA00022475"/>
    </source>
</evidence>
<evidence type="ECO:0000256" key="3">
    <source>
        <dbReference type="ARBA" id="ARBA00022692"/>
    </source>
</evidence>
<evidence type="ECO:0000256" key="5">
    <source>
        <dbReference type="ARBA" id="ARBA00023136"/>
    </source>
</evidence>
<sequence>MYRAMRLAKRRELLRLQFREALSSLTSSLAAGRSVESAIRNVPEDLRIIYPSADTDIVREFDIIGYRLENGEPVEPALQDFADRAQVDDISHFVDVFCTGKRTGGDLVEVIRQTSQIIGEKLEVQLEIGVMVAKKKFESRIMMGVPFVFMAFLSYAAPDYMAPLYSGMGYVLLTVALLVLAGCCWFVVRIMNIRM</sequence>
<evidence type="ECO:0000259" key="7">
    <source>
        <dbReference type="Pfam" id="PF00482"/>
    </source>
</evidence>
<dbReference type="Proteomes" id="UP000621560">
    <property type="component" value="Unassembled WGS sequence"/>
</dbReference>
<keyword evidence="9" id="KW-1185">Reference proteome</keyword>
<feature type="transmembrane region" description="Helical" evidence="6">
    <location>
        <begin position="169"/>
        <end position="188"/>
    </location>
</feature>
<evidence type="ECO:0000256" key="6">
    <source>
        <dbReference type="SAM" id="Phobius"/>
    </source>
</evidence>
<dbReference type="PANTHER" id="PTHR35007:SF1">
    <property type="entry name" value="PILUS ASSEMBLY PROTEIN"/>
    <property type="match status" value="1"/>
</dbReference>
<keyword evidence="3 6" id="KW-0812">Transmembrane</keyword>
<dbReference type="GO" id="GO:0005886">
    <property type="term" value="C:plasma membrane"/>
    <property type="evidence" value="ECO:0007669"/>
    <property type="project" value="UniProtKB-SubCell"/>
</dbReference>
<reference evidence="8" key="1">
    <citation type="submission" date="2020-09" db="EMBL/GenBank/DDBJ databases">
        <title>A novel bacterium of genus Paenibacillus, isolated from South China Sea.</title>
        <authorList>
            <person name="Huang H."/>
            <person name="Mo K."/>
            <person name="Hu Y."/>
        </authorList>
    </citation>
    <scope>NUCLEOTIDE SEQUENCE</scope>
    <source>
        <strain evidence="8">IB182496</strain>
    </source>
</reference>
<evidence type="ECO:0000256" key="1">
    <source>
        <dbReference type="ARBA" id="ARBA00004651"/>
    </source>
</evidence>
<evidence type="ECO:0000256" key="4">
    <source>
        <dbReference type="ARBA" id="ARBA00022989"/>
    </source>
</evidence>
<gene>
    <name evidence="8" type="ORF">IDH44_03925</name>
</gene>
<dbReference type="Pfam" id="PF00482">
    <property type="entry name" value="T2SSF"/>
    <property type="match status" value="1"/>
</dbReference>
<evidence type="ECO:0000313" key="8">
    <source>
        <dbReference type="EMBL" id="MBD2844327.1"/>
    </source>
</evidence>
<dbReference type="AlphaFoldDB" id="A0A927BQC4"/>